<dbReference type="EMBL" id="CAADFC020000032">
    <property type="protein sequence ID" value="VIO78997.1"/>
    <property type="molecule type" value="Genomic_DNA"/>
</dbReference>
<keyword evidence="2" id="KW-1185">Reference proteome</keyword>
<gene>
    <name evidence="1" type="ORF">CI1B_76280</name>
</gene>
<comment type="caution">
    <text evidence="1">The sequence shown here is derived from an EMBL/GenBank/DDBJ whole genome shotgun (WGS) entry which is preliminary data.</text>
</comment>
<name>A0A508TX41_9BRAD</name>
<sequence length="31" mass="3566">MFWYALLGNAYLKARYLACSLTTRRQTVAAL</sequence>
<organism evidence="1 2">
    <name type="scientific">Bradyrhizobium ivorense</name>
    <dbReference type="NCBI Taxonomy" id="2511166"/>
    <lineage>
        <taxon>Bacteria</taxon>
        <taxon>Pseudomonadati</taxon>
        <taxon>Pseudomonadota</taxon>
        <taxon>Alphaproteobacteria</taxon>
        <taxon>Hyphomicrobiales</taxon>
        <taxon>Nitrobacteraceae</taxon>
        <taxon>Bradyrhizobium</taxon>
    </lineage>
</organism>
<dbReference type="Proteomes" id="UP000328092">
    <property type="component" value="Unassembled WGS sequence"/>
</dbReference>
<protein>
    <submittedName>
        <fullName evidence="1">Uncharacterized protein</fullName>
    </submittedName>
</protein>
<reference evidence="1" key="1">
    <citation type="submission" date="2019-02" db="EMBL/GenBank/DDBJ databases">
        <authorList>
            <person name="Pothier F.J."/>
        </authorList>
    </citation>
    <scope>NUCLEOTIDE SEQUENCE</scope>
    <source>
        <strain evidence="1">CI-1B</strain>
    </source>
</reference>
<accession>A0A508TX41</accession>
<evidence type="ECO:0000313" key="2">
    <source>
        <dbReference type="Proteomes" id="UP000328092"/>
    </source>
</evidence>
<dbReference type="AlphaFoldDB" id="A0A508TX41"/>
<evidence type="ECO:0000313" key="1">
    <source>
        <dbReference type="EMBL" id="VIO78997.1"/>
    </source>
</evidence>
<proteinExistence type="predicted"/>